<organism evidence="4 5">
    <name type="scientific">Dendrothele bispora (strain CBS 962.96)</name>
    <dbReference type="NCBI Taxonomy" id="1314807"/>
    <lineage>
        <taxon>Eukaryota</taxon>
        <taxon>Fungi</taxon>
        <taxon>Dikarya</taxon>
        <taxon>Basidiomycota</taxon>
        <taxon>Agaricomycotina</taxon>
        <taxon>Agaricomycetes</taxon>
        <taxon>Agaricomycetidae</taxon>
        <taxon>Agaricales</taxon>
        <taxon>Agaricales incertae sedis</taxon>
        <taxon>Dendrothele</taxon>
    </lineage>
</organism>
<keyword evidence="1" id="KW-0343">GTPase activation</keyword>
<feature type="region of interest" description="Disordered" evidence="2">
    <location>
        <begin position="1"/>
        <end position="38"/>
    </location>
</feature>
<dbReference type="FunFam" id="3.40.50.11210:FF:000007">
    <property type="entry name" value="Tuberous sclerosis 2"/>
    <property type="match status" value="1"/>
</dbReference>
<feature type="region of interest" description="Disordered" evidence="2">
    <location>
        <begin position="745"/>
        <end position="780"/>
    </location>
</feature>
<feature type="compositionally biased region" description="Low complexity" evidence="2">
    <location>
        <begin position="264"/>
        <end position="273"/>
    </location>
</feature>
<protein>
    <recommendedName>
        <fullName evidence="3">Rap-GAP domain-containing protein</fullName>
    </recommendedName>
</protein>
<feature type="compositionally biased region" description="Low complexity" evidence="2">
    <location>
        <begin position="1116"/>
        <end position="1132"/>
    </location>
</feature>
<feature type="compositionally biased region" description="Basic and acidic residues" evidence="2">
    <location>
        <begin position="878"/>
        <end position="891"/>
    </location>
</feature>
<evidence type="ECO:0000259" key="3">
    <source>
        <dbReference type="PROSITE" id="PS50085"/>
    </source>
</evidence>
<evidence type="ECO:0000256" key="2">
    <source>
        <dbReference type="SAM" id="MobiDB-lite"/>
    </source>
</evidence>
<dbReference type="EMBL" id="ML179238">
    <property type="protein sequence ID" value="THU93837.1"/>
    <property type="molecule type" value="Genomic_DNA"/>
</dbReference>
<feature type="compositionally biased region" description="Basic and acidic residues" evidence="2">
    <location>
        <begin position="756"/>
        <end position="780"/>
    </location>
</feature>
<feature type="region of interest" description="Disordered" evidence="2">
    <location>
        <begin position="246"/>
        <end position="273"/>
    </location>
</feature>
<dbReference type="InterPro" id="IPR000331">
    <property type="entry name" value="Rap/Ran_GAP_dom"/>
</dbReference>
<reference evidence="4 5" key="1">
    <citation type="journal article" date="2019" name="Nat. Ecol. Evol.">
        <title>Megaphylogeny resolves global patterns of mushroom evolution.</title>
        <authorList>
            <person name="Varga T."/>
            <person name="Krizsan K."/>
            <person name="Foldi C."/>
            <person name="Dima B."/>
            <person name="Sanchez-Garcia M."/>
            <person name="Sanchez-Ramirez S."/>
            <person name="Szollosi G.J."/>
            <person name="Szarkandi J.G."/>
            <person name="Papp V."/>
            <person name="Albert L."/>
            <person name="Andreopoulos W."/>
            <person name="Angelini C."/>
            <person name="Antonin V."/>
            <person name="Barry K.W."/>
            <person name="Bougher N.L."/>
            <person name="Buchanan P."/>
            <person name="Buyck B."/>
            <person name="Bense V."/>
            <person name="Catcheside P."/>
            <person name="Chovatia M."/>
            <person name="Cooper J."/>
            <person name="Damon W."/>
            <person name="Desjardin D."/>
            <person name="Finy P."/>
            <person name="Geml J."/>
            <person name="Haridas S."/>
            <person name="Hughes K."/>
            <person name="Justo A."/>
            <person name="Karasinski D."/>
            <person name="Kautmanova I."/>
            <person name="Kiss B."/>
            <person name="Kocsube S."/>
            <person name="Kotiranta H."/>
            <person name="LaButti K.M."/>
            <person name="Lechner B.E."/>
            <person name="Liimatainen K."/>
            <person name="Lipzen A."/>
            <person name="Lukacs Z."/>
            <person name="Mihaltcheva S."/>
            <person name="Morgado L.N."/>
            <person name="Niskanen T."/>
            <person name="Noordeloos M.E."/>
            <person name="Ohm R.A."/>
            <person name="Ortiz-Santana B."/>
            <person name="Ovrebo C."/>
            <person name="Racz N."/>
            <person name="Riley R."/>
            <person name="Savchenko A."/>
            <person name="Shiryaev A."/>
            <person name="Soop K."/>
            <person name="Spirin V."/>
            <person name="Szebenyi C."/>
            <person name="Tomsovsky M."/>
            <person name="Tulloss R.E."/>
            <person name="Uehling J."/>
            <person name="Grigoriev I.V."/>
            <person name="Vagvolgyi C."/>
            <person name="Papp T."/>
            <person name="Martin F.M."/>
            <person name="Miettinen O."/>
            <person name="Hibbett D.S."/>
            <person name="Nagy L.G."/>
        </authorList>
    </citation>
    <scope>NUCLEOTIDE SEQUENCE [LARGE SCALE GENOMIC DNA]</scope>
    <source>
        <strain evidence="4 5">CBS 962.96</strain>
    </source>
</reference>
<proteinExistence type="predicted"/>
<dbReference type="PROSITE" id="PS50085">
    <property type="entry name" value="RAPGAP"/>
    <property type="match status" value="1"/>
</dbReference>
<dbReference type="InterPro" id="IPR035974">
    <property type="entry name" value="Rap/Ran-GAP_sf"/>
</dbReference>
<sequence length="1985" mass="221107">MNSDDNPRPRPRANTSTAFPTFSWRRQQQNQQQQRTNSPPVFTVEELISNLSPPAVPSITYARSLATLLTTHSPLPRHVLLDPVLSSLCSSQSPIALQSAGFDIISAYWEKYWENEAAPALKTSDKLTYFTLFLSENQEWVTELWEPKFKAIRAFTNRGTEVVGIEVPCINLLKSWITNAFSGLLDAADRMERIERERSIEFVADFLSGLVDKPTVVSRISDDVSAGVLEFFADLVDKVVDSPLTSPNASVLASPRPSHRRQHSSVSISSLPSPVVPLPSSVFKQPADIAITLYLAHLNKLLKSLPPAYLESILPLLFRAQASCASPLPRLSVTTRANAKDRNKNSYFEERVSEAINTLFSGSYSSTCMLILQRHLFPPSSNDTSTQLSVQTSFGAHRSLRIYIRRALSTRLARAYINKEASLGYSHSGAPSHLDLERDLMERAWPKEDINSMGTRGNGWEAARFGRILAKSVGEWVDFCFKSAEKHAMDSDHKDQFYRIRDGTERILEEVAGMLKDVFHELDSRDEDNVQLEEEEATAVGETLYALAGYVVPLSNPDSTPFILPISQLSLSLSSPSPSSSYLQMSSFIRTLSSLLGREHNTTLSPLLSTTLLRISEHLTDEDTARIPIVMLEKGDLYPTNMEWIGNWRRVFGLPVSSSGLSISVITDNSPGLLVGIRPLTRRFVMDALERVYESVKDMEKYRKPLASLIYDFLEARKEEDDGYDTMWRILADEIVLRIGENQDGACQNSANATGERTDDNARDSPDDQNDEAKQEDHMVDPDIDKFIQFIISNAEDAGDETESQYHRSHLHVDPDEDSLETVTMAHATSSSVVVNAVSPPSPQIPFSSSPSPAVTSSLSRMGDFPTPHPGQSPNLIPKDKEKETQKEGKEIGMTSVMSLLTSLATGTSSRSTSMHPQHHAHSQEEDTPESSATTLLDKPENAGVSQARVVCAASALVKVFTQLVFEPAVYPSAGSVLDPQKSLSMIKVIGIFGHLTRLAIQAKAVRVRLTILMFLMRLRVDRDHMLYFPSEDRFDPDGQVKALGSLIGRVTDLRNDTGEGIGTNVSMENLGDREKELRDRRNTFVDSPSLDAVSELRKARARMPQERDGRRSSRGRGSAAGPGQTRSATSRSRSRVAGRMVSGSSTTSVGISGSPSTATYGVSTLSRPSRATPPPPTWQIPERLPFSIAPLDTSSELLATYDPTYEPDAPGVRQTVVLPISNYLSTIVKILETEKSWEVLSYVLCHLPVQLANKHLFCGPKSRGLISRMLNVLSFGIMEGTLGREIPKEHWGIVGLKPRDAQGLAFNTLSVLVSYKRCFDLKQRHNLVEVFHAGLSEQPATIKCCLHALSLSAFELQSSTTRILSSVLEKLSQIMSNPTMAVHILTFLSIIGSHPPLYANFTENDFKTVFGVALQYLQHHNRIVKNQENSWALSQGVRILSYHLVYTWFLALKLPDRARHVKYITRQLLLANSEEGSGGTRDAKDGESEVDDLTEVCFDWLARYTYASADPRPTTSVLHNILMNPNHPRNSSTSLAVPSSTVPPSSPEDAISEKAWLLGNSVVTIRTLKKLGWIEVLSRRPSGYTKFLGRIENIPLVGIGDPEPDMISTQAALLMDLRPPKAQRPDPEEGDPEGGAIEDPVCAQLNSQEEEPQDEEPPRPDPLTGYVWSGTAPSQRRKDVDLDPSFFALQLSAYPARLGPSNIRMKLDPAMLSRFFNTLDRMPVIDTHKVGVMYVAPGQKTETEILRNTHGSPAYTRFLEGIGRLINLRGQIDVYAGGLIPEEDGEYAYAWWDDIGQILYHTATMMPSHPHDEHSTFKKRHIGNDFVKIVWNDSGMPYRFDTLTTQFQSVNIVIEPHSLGAIAAFSNNLHENEYFKVTVQRVEGMMDFTPIGEYKLISAENLPLLVRRLSLLSDWFAHVFSKTEKDTTRVEVRTNWQERLDAIRRFRQRTIEMNKKDDPEDAQKGAAKEEVLSQETFRDFTSAF</sequence>
<dbReference type="GO" id="GO:0005096">
    <property type="term" value="F:GTPase activator activity"/>
    <property type="evidence" value="ECO:0007669"/>
    <property type="project" value="UniProtKB-KW"/>
</dbReference>
<keyword evidence="5" id="KW-1185">Reference proteome</keyword>
<evidence type="ECO:0000313" key="5">
    <source>
        <dbReference type="Proteomes" id="UP000297245"/>
    </source>
</evidence>
<feature type="compositionally biased region" description="Low complexity" evidence="2">
    <location>
        <begin position="1143"/>
        <end position="1171"/>
    </location>
</feature>
<dbReference type="Proteomes" id="UP000297245">
    <property type="component" value="Unassembled WGS sequence"/>
</dbReference>
<gene>
    <name evidence="4" type="ORF">K435DRAFT_840089</name>
</gene>
<dbReference type="PANTHER" id="PTHR10063:SF0">
    <property type="entry name" value="TUBERIN"/>
    <property type="match status" value="1"/>
</dbReference>
<dbReference type="InterPro" id="IPR027107">
    <property type="entry name" value="Tuberin/Ral-act_asu"/>
</dbReference>
<feature type="region of interest" description="Disordered" evidence="2">
    <location>
        <begin position="1648"/>
        <end position="1677"/>
    </location>
</feature>
<feature type="region of interest" description="Disordered" evidence="2">
    <location>
        <begin position="1079"/>
        <end position="1184"/>
    </location>
</feature>
<dbReference type="Pfam" id="PF02145">
    <property type="entry name" value="Rap_GAP"/>
    <property type="match status" value="1"/>
</dbReference>
<feature type="region of interest" description="Disordered" evidence="2">
    <location>
        <begin position="1621"/>
        <end position="1640"/>
    </location>
</feature>
<feature type="region of interest" description="Disordered" evidence="2">
    <location>
        <begin position="1954"/>
        <end position="1985"/>
    </location>
</feature>
<dbReference type="GO" id="GO:0051056">
    <property type="term" value="P:regulation of small GTPase mediated signal transduction"/>
    <property type="evidence" value="ECO:0007669"/>
    <property type="project" value="InterPro"/>
</dbReference>
<feature type="domain" description="Rap-GAP" evidence="3">
    <location>
        <begin position="1717"/>
        <end position="1955"/>
    </location>
</feature>
<dbReference type="Pfam" id="PF03542">
    <property type="entry name" value="Tuberin"/>
    <property type="match status" value="1"/>
</dbReference>
<feature type="region of interest" description="Disordered" evidence="2">
    <location>
        <begin position="842"/>
        <end position="936"/>
    </location>
</feature>
<accession>A0A4S8LW66</accession>
<dbReference type="GO" id="GO:0033596">
    <property type="term" value="C:TSC1-TSC2 complex"/>
    <property type="evidence" value="ECO:0007669"/>
    <property type="project" value="TreeGrafter"/>
</dbReference>
<dbReference type="GO" id="GO:0005634">
    <property type="term" value="C:nucleus"/>
    <property type="evidence" value="ECO:0007669"/>
    <property type="project" value="InterPro"/>
</dbReference>
<dbReference type="OrthoDB" id="19311at2759"/>
<feature type="compositionally biased region" description="Basic and acidic residues" evidence="2">
    <location>
        <begin position="1095"/>
        <end position="1112"/>
    </location>
</feature>
<feature type="compositionally biased region" description="Low complexity" evidence="2">
    <location>
        <begin position="25"/>
        <end position="35"/>
    </location>
</feature>
<dbReference type="GO" id="GO:0032007">
    <property type="term" value="P:negative regulation of TOR signaling"/>
    <property type="evidence" value="ECO:0007669"/>
    <property type="project" value="TreeGrafter"/>
</dbReference>
<feature type="compositionally biased region" description="Basic and acidic residues" evidence="2">
    <location>
        <begin position="1954"/>
        <end position="1972"/>
    </location>
</feature>
<feature type="compositionally biased region" description="Low complexity" evidence="2">
    <location>
        <begin position="842"/>
        <end position="860"/>
    </location>
</feature>
<dbReference type="InterPro" id="IPR018515">
    <property type="entry name" value="Tuberin-type_domain"/>
</dbReference>
<feature type="compositionally biased region" description="Low complexity" evidence="2">
    <location>
        <begin position="899"/>
        <end position="914"/>
    </location>
</feature>
<dbReference type="PANTHER" id="PTHR10063">
    <property type="entry name" value="TUBERIN"/>
    <property type="match status" value="1"/>
</dbReference>
<evidence type="ECO:0000256" key="1">
    <source>
        <dbReference type="ARBA" id="ARBA00022468"/>
    </source>
</evidence>
<dbReference type="SUPFAM" id="SSF111347">
    <property type="entry name" value="Rap/Ran-GAP"/>
    <property type="match status" value="1"/>
</dbReference>
<feature type="compositionally biased region" description="Polar residues" evidence="2">
    <location>
        <begin position="745"/>
        <end position="755"/>
    </location>
</feature>
<dbReference type="Gene3D" id="3.40.50.11210">
    <property type="entry name" value="Rap/Ran-GAP"/>
    <property type="match status" value="1"/>
</dbReference>
<evidence type="ECO:0000313" key="4">
    <source>
        <dbReference type="EMBL" id="THU93837.1"/>
    </source>
</evidence>
<name>A0A4S8LW66_DENBC</name>